<dbReference type="Pfam" id="PF07714">
    <property type="entry name" value="PK_Tyr_Ser-Thr"/>
    <property type="match status" value="1"/>
</dbReference>
<dbReference type="Pfam" id="PF12819">
    <property type="entry name" value="Malectin_like"/>
    <property type="match status" value="1"/>
</dbReference>
<comment type="subcellular location">
    <subcellularLocation>
        <location evidence="1">Membrane</location>
        <topology evidence="1">Single-pass type I membrane protein</topology>
    </subcellularLocation>
</comment>
<evidence type="ECO:0000256" key="7">
    <source>
        <dbReference type="ARBA" id="ARBA00022777"/>
    </source>
</evidence>
<organism evidence="16 17">
    <name type="scientific">Hevea brasiliensis</name>
    <name type="common">Para rubber tree</name>
    <name type="synonym">Siphonia brasiliensis</name>
    <dbReference type="NCBI Taxonomy" id="3981"/>
    <lineage>
        <taxon>Eukaryota</taxon>
        <taxon>Viridiplantae</taxon>
        <taxon>Streptophyta</taxon>
        <taxon>Embryophyta</taxon>
        <taxon>Tracheophyta</taxon>
        <taxon>Spermatophyta</taxon>
        <taxon>Magnoliopsida</taxon>
        <taxon>eudicotyledons</taxon>
        <taxon>Gunneridae</taxon>
        <taxon>Pentapetalae</taxon>
        <taxon>rosids</taxon>
        <taxon>fabids</taxon>
        <taxon>Malpighiales</taxon>
        <taxon>Euphorbiaceae</taxon>
        <taxon>Crotonoideae</taxon>
        <taxon>Micrandreae</taxon>
        <taxon>Hevea</taxon>
    </lineage>
</organism>
<dbReference type="Gene3D" id="3.30.200.20">
    <property type="entry name" value="Phosphorylase Kinase, domain 1"/>
    <property type="match status" value="1"/>
</dbReference>
<comment type="caution">
    <text evidence="16">The sequence shown here is derived from an EMBL/GenBank/DDBJ whole genome shotgun (WGS) entry which is preliminary data.</text>
</comment>
<dbReference type="InterPro" id="IPR011009">
    <property type="entry name" value="Kinase-like_dom_sf"/>
</dbReference>
<evidence type="ECO:0000256" key="4">
    <source>
        <dbReference type="ARBA" id="ARBA00022692"/>
    </source>
</evidence>
<evidence type="ECO:0000259" key="15">
    <source>
        <dbReference type="PROSITE" id="PS50011"/>
    </source>
</evidence>
<dbReference type="InterPro" id="IPR017441">
    <property type="entry name" value="Protein_kinase_ATP_BS"/>
</dbReference>
<dbReference type="Gene3D" id="1.10.510.10">
    <property type="entry name" value="Transferase(Phosphotransferase) domain 1"/>
    <property type="match status" value="1"/>
</dbReference>
<dbReference type="CDD" id="cd14066">
    <property type="entry name" value="STKc_IRAK"/>
    <property type="match status" value="1"/>
</dbReference>
<evidence type="ECO:0000313" key="16">
    <source>
        <dbReference type="EMBL" id="KAJ9147502.1"/>
    </source>
</evidence>
<dbReference type="PROSITE" id="PS00108">
    <property type="entry name" value="PROTEIN_KINASE_ST"/>
    <property type="match status" value="1"/>
</dbReference>
<feature type="transmembrane region" description="Helical" evidence="14">
    <location>
        <begin position="444"/>
        <end position="466"/>
    </location>
</feature>
<keyword evidence="17" id="KW-1185">Reference proteome</keyword>
<evidence type="ECO:0000256" key="14">
    <source>
        <dbReference type="SAM" id="Phobius"/>
    </source>
</evidence>
<evidence type="ECO:0000256" key="11">
    <source>
        <dbReference type="ARBA" id="ARBA00023180"/>
    </source>
</evidence>
<feature type="transmembrane region" description="Helical" evidence="14">
    <location>
        <begin position="7"/>
        <end position="28"/>
    </location>
</feature>
<evidence type="ECO:0000256" key="8">
    <source>
        <dbReference type="ARBA" id="ARBA00022840"/>
    </source>
</evidence>
<keyword evidence="8 12" id="KW-0067">ATP-binding</keyword>
<keyword evidence="7" id="KW-0418">Kinase</keyword>
<evidence type="ECO:0000256" key="9">
    <source>
        <dbReference type="ARBA" id="ARBA00022989"/>
    </source>
</evidence>
<dbReference type="PANTHER" id="PTHR34590">
    <property type="entry name" value="OS03G0124300 PROTEIN-RELATED"/>
    <property type="match status" value="1"/>
</dbReference>
<protein>
    <recommendedName>
        <fullName evidence="15">Protein kinase domain-containing protein</fullName>
    </recommendedName>
</protein>
<dbReference type="PANTHER" id="PTHR34590:SF5">
    <property type="entry name" value="OS04G0586500 PROTEIN"/>
    <property type="match status" value="1"/>
</dbReference>
<evidence type="ECO:0000256" key="12">
    <source>
        <dbReference type="PROSITE-ProRule" id="PRU10141"/>
    </source>
</evidence>
<dbReference type="SMART" id="SM00220">
    <property type="entry name" value="S_TKc"/>
    <property type="match status" value="1"/>
</dbReference>
<evidence type="ECO:0000313" key="17">
    <source>
        <dbReference type="Proteomes" id="UP001174677"/>
    </source>
</evidence>
<dbReference type="SUPFAM" id="SSF56112">
    <property type="entry name" value="Protein kinase-like (PK-like)"/>
    <property type="match status" value="1"/>
</dbReference>
<name>A0ABQ9KUD8_HEVBR</name>
<dbReference type="InterPro" id="IPR001245">
    <property type="entry name" value="Ser-Thr/Tyr_kinase_cat_dom"/>
</dbReference>
<dbReference type="InterPro" id="IPR000719">
    <property type="entry name" value="Prot_kinase_dom"/>
</dbReference>
<feature type="binding site" evidence="12">
    <location>
        <position position="550"/>
    </location>
    <ligand>
        <name>ATP</name>
        <dbReference type="ChEBI" id="CHEBI:30616"/>
    </ligand>
</feature>
<accession>A0ABQ9KUD8</accession>
<evidence type="ECO:0000256" key="6">
    <source>
        <dbReference type="ARBA" id="ARBA00022741"/>
    </source>
</evidence>
<dbReference type="PROSITE" id="PS50011">
    <property type="entry name" value="PROTEIN_KINASE_DOM"/>
    <property type="match status" value="1"/>
</dbReference>
<keyword evidence="2" id="KW-0723">Serine/threonine-protein kinase</keyword>
<dbReference type="InterPro" id="IPR024788">
    <property type="entry name" value="Malectin-like_Carb-bd_dom"/>
</dbReference>
<evidence type="ECO:0000256" key="2">
    <source>
        <dbReference type="ARBA" id="ARBA00022527"/>
    </source>
</evidence>
<dbReference type="Proteomes" id="UP001174677">
    <property type="component" value="Chromosome 16"/>
</dbReference>
<dbReference type="InterPro" id="IPR008271">
    <property type="entry name" value="Ser/Thr_kinase_AS"/>
</dbReference>
<dbReference type="EMBL" id="JARPOI010000016">
    <property type="protein sequence ID" value="KAJ9147502.1"/>
    <property type="molecule type" value="Genomic_DNA"/>
</dbReference>
<gene>
    <name evidence="16" type="ORF">P3X46_029656</name>
</gene>
<proteinExistence type="predicted"/>
<evidence type="ECO:0000256" key="3">
    <source>
        <dbReference type="ARBA" id="ARBA00022679"/>
    </source>
</evidence>
<dbReference type="PROSITE" id="PS00107">
    <property type="entry name" value="PROTEIN_KINASE_ATP"/>
    <property type="match status" value="1"/>
</dbReference>
<evidence type="ECO:0000256" key="13">
    <source>
        <dbReference type="SAM" id="MobiDB-lite"/>
    </source>
</evidence>
<keyword evidence="9 14" id="KW-1133">Transmembrane helix</keyword>
<sequence>MSLGDHPWLYLFLLLHLLPSITGFLQYIPTDLILLDCGASSSMTSQDGRNWYGDAHSKFYATNPETSFVFTASEQKPSVTQVPCMTARIFQSKFTYAFPVSPGPKFVRLYFYPATYSNFDISKSFFSLNANNYTLLKNFSASLTISAMKPSKACFIKEYIVTAWENQLNLTFSPSPSSFAFINGIEIVSMPNNLYGRGNDNPLTYVGSDGNPFYLDSTTALETFYRLNVGGEDISGVNDTGMHRTWLDDTVYVFGGQLGSIPSYTPDIKIKYTRKTPAYTAPELVYGTMRLMGSNQSVNLNYNLTWYFSVDAGFTYLVRLHFCQFIPEVTLPNQVVFTIFINNQTAEAIADVILWAGGNSVPFYKDYVVWIPNGSQSKQDLWVALHPYMEQKPEHANAFLNGLEIFKLNNSGGSLAGSNPEPVSASPEQHPVPKIMKHKGSLQVVVVIGVVFGGTFALSSILWVFFHQRKRELREPGTREHKSSWRPFSYASSSATIALSLPTDLCRKFKMAEIRASTRNFDDENVIGSGGFGTVYKGYIENGSIPVAIKRLDSSSRQGIREFRTEIEMLSRLRHVHLVSLIGYCDEQDDMILVYEFMANGTLRDHLYKTKNPPLPWKQRLEICIGAARGLHYLHTGAKHIIIHRDVKSSNILLDSNWAAKVSDFGISKTGPTSESQTHVSTNVRGSFGYLDPEYYRRQQLTEKSDVYSFGVVLFEVLSARAPVISYLPKEQVNLIDWARNCYRTGTLDQIIDPQLKGDIAPVSSNKFAEIAESCVRDQAIERPTMGDVVWSLEFALQLQETAEKNVNTGDILSYSQKGSFVHEMITSDDKALLPKAENDDEVFTCKFSSSQKSASSSAVSTGERSSGNYDSDRVRSGAVFSELMNPHGR</sequence>
<keyword evidence="10 14" id="KW-0472">Membrane</keyword>
<reference evidence="16" key="1">
    <citation type="journal article" date="2023" name="Plant Biotechnol. J.">
        <title>Chromosome-level wild Hevea brasiliensis genome provides new tools for genomic-assisted breeding and valuable loci to elevate rubber yield.</title>
        <authorList>
            <person name="Cheng H."/>
            <person name="Song X."/>
            <person name="Hu Y."/>
            <person name="Wu T."/>
            <person name="Yang Q."/>
            <person name="An Z."/>
            <person name="Feng S."/>
            <person name="Deng Z."/>
            <person name="Wu W."/>
            <person name="Zeng X."/>
            <person name="Tu M."/>
            <person name="Wang X."/>
            <person name="Huang H."/>
        </authorList>
    </citation>
    <scope>NUCLEOTIDE SEQUENCE</scope>
    <source>
        <strain evidence="16">MT/VB/25A 57/8</strain>
    </source>
</reference>
<evidence type="ECO:0000256" key="5">
    <source>
        <dbReference type="ARBA" id="ARBA00022729"/>
    </source>
</evidence>
<evidence type="ECO:0000256" key="10">
    <source>
        <dbReference type="ARBA" id="ARBA00023136"/>
    </source>
</evidence>
<feature type="compositionally biased region" description="Low complexity" evidence="13">
    <location>
        <begin position="849"/>
        <end position="867"/>
    </location>
</feature>
<keyword evidence="4 14" id="KW-0812">Transmembrane</keyword>
<keyword evidence="6 12" id="KW-0547">Nucleotide-binding</keyword>
<dbReference type="Gene3D" id="2.60.120.430">
    <property type="entry name" value="Galactose-binding lectin"/>
    <property type="match status" value="2"/>
</dbReference>
<evidence type="ECO:0000256" key="1">
    <source>
        <dbReference type="ARBA" id="ARBA00004479"/>
    </source>
</evidence>
<keyword evidence="11" id="KW-0325">Glycoprotein</keyword>
<feature type="domain" description="Protein kinase" evidence="15">
    <location>
        <begin position="521"/>
        <end position="796"/>
    </location>
</feature>
<keyword evidence="3" id="KW-0808">Transferase</keyword>
<keyword evidence="5" id="KW-0732">Signal</keyword>
<feature type="region of interest" description="Disordered" evidence="13">
    <location>
        <begin position="849"/>
        <end position="890"/>
    </location>
</feature>
<dbReference type="InterPro" id="IPR045272">
    <property type="entry name" value="ANXUR1/2-like"/>
</dbReference>